<accession>A0A0B0Q1C2</accession>
<gene>
    <name evidence="1" type="ORF">F383_14048</name>
</gene>
<evidence type="ECO:0000313" key="2">
    <source>
        <dbReference type="Proteomes" id="UP000032142"/>
    </source>
</evidence>
<protein>
    <submittedName>
        <fullName evidence="1">Uncharacterized protein</fullName>
    </submittedName>
</protein>
<evidence type="ECO:0000313" key="1">
    <source>
        <dbReference type="EMBL" id="KHG29596.1"/>
    </source>
</evidence>
<keyword evidence="2" id="KW-1185">Reference proteome</keyword>
<reference evidence="2" key="1">
    <citation type="submission" date="2014-09" db="EMBL/GenBank/DDBJ databases">
        <authorList>
            <person name="Mudge J."/>
            <person name="Ramaraj T."/>
            <person name="Lindquist I.E."/>
            <person name="Bharti A.K."/>
            <person name="Sundararajan A."/>
            <person name="Cameron C.T."/>
            <person name="Woodward J.E."/>
            <person name="May G.D."/>
            <person name="Brubaker C."/>
            <person name="Broadhvest J."/>
            <person name="Wilkins T.A."/>
        </authorList>
    </citation>
    <scope>NUCLEOTIDE SEQUENCE</scope>
    <source>
        <strain evidence="2">cv. AKA8401</strain>
    </source>
</reference>
<sequence>MHLLTQAIILGHSASMLKSPHFS</sequence>
<proteinExistence type="predicted"/>
<dbReference type="AlphaFoldDB" id="A0A0B0Q1C2"/>
<name>A0A0B0Q1C2_GOSAR</name>
<dbReference type="EMBL" id="KN450687">
    <property type="protein sequence ID" value="KHG29596.1"/>
    <property type="molecule type" value="Genomic_DNA"/>
</dbReference>
<organism evidence="1 2">
    <name type="scientific">Gossypium arboreum</name>
    <name type="common">Tree cotton</name>
    <name type="synonym">Gossypium nanking</name>
    <dbReference type="NCBI Taxonomy" id="29729"/>
    <lineage>
        <taxon>Eukaryota</taxon>
        <taxon>Viridiplantae</taxon>
        <taxon>Streptophyta</taxon>
        <taxon>Embryophyta</taxon>
        <taxon>Tracheophyta</taxon>
        <taxon>Spermatophyta</taxon>
        <taxon>Magnoliopsida</taxon>
        <taxon>eudicotyledons</taxon>
        <taxon>Gunneridae</taxon>
        <taxon>Pentapetalae</taxon>
        <taxon>rosids</taxon>
        <taxon>malvids</taxon>
        <taxon>Malvales</taxon>
        <taxon>Malvaceae</taxon>
        <taxon>Malvoideae</taxon>
        <taxon>Gossypium</taxon>
    </lineage>
</organism>
<dbReference type="Proteomes" id="UP000032142">
    <property type="component" value="Unassembled WGS sequence"/>
</dbReference>